<dbReference type="InterPro" id="IPR011089">
    <property type="entry name" value="GmrSD_C"/>
</dbReference>
<comment type="caution">
    <text evidence="3">The sequence shown here is derived from an EMBL/GenBank/DDBJ whole genome shotgun (WGS) entry which is preliminary data.</text>
</comment>
<evidence type="ECO:0000313" key="3">
    <source>
        <dbReference type="EMBL" id="TDO02850.1"/>
    </source>
</evidence>
<dbReference type="PANTHER" id="PTHR35149:SF2">
    <property type="entry name" value="DUF262 DOMAIN-CONTAINING PROTEIN"/>
    <property type="match status" value="1"/>
</dbReference>
<sequence>MSTIKGSDLKLHKVLSSDYEFHIPEYQRPYAWEVEQAEELFEDLWTFMEQEDKSEEYFLGSIVLVKDDKTNRADVVDGQQRLTTLTILLSAIRDRLQGNGKWGAAFDKYIMEPGDITLDLEEKPRLCLRSRDSEFFSRYVQNPGGMAELTSLDVSRYQDSQLNIIQNGSYYIDRLANLEEEQVGRFGQFIIRNCILVLVSTESFKSAYRIFSVMNDRGLDLEPSDILKANIISGIGERERTQYTERWEDAEIRLSRRGFNDLIAHIRMIFRKEKYRRSVLDEFNDYVVKAVPGSKTLMDEVILPYADAFEVIRNQSFVSSERAESINELFSWLHRVNNMDWVPVAMEFVRRYEGDTEALEKHLVMLERLAASMFIRGVYVTPRVERYGRVLTELEAGVNLLDEGSSLDLTPQAQRETLERLNGNVYDYPALLRMYIMLRMDSFLAATTVSYKHKTTTIEHVLPQNPSEGSQWLENWPEEEREEWTNRLGNLVLLSRQKNSEASNYDFDLKKQKYFQTRNGVSLYACSTQVLNHQRWTEKEVKTRQHDLLNVFSSNWKLKGLDLVTR</sequence>
<feature type="domain" description="GmrSD restriction endonucleases N-terminal" evidence="1">
    <location>
        <begin position="13"/>
        <end position="231"/>
    </location>
</feature>
<dbReference type="RefSeq" id="WP_133483958.1">
    <property type="nucleotide sequence ID" value="NZ_SNWH01000019.1"/>
</dbReference>
<name>A0A4R6H427_9GAMM</name>
<dbReference type="OrthoDB" id="9798761at2"/>
<proteinExistence type="predicted"/>
<protein>
    <submittedName>
        <fullName evidence="3">Uncharacterized protein DUF1524</fullName>
    </submittedName>
</protein>
<dbReference type="AlphaFoldDB" id="A0A4R6H427"/>
<feature type="domain" description="GmrSD restriction endonucleases C-terminal" evidence="2">
    <location>
        <begin position="420"/>
        <end position="550"/>
    </location>
</feature>
<evidence type="ECO:0000313" key="4">
    <source>
        <dbReference type="Proteomes" id="UP000295150"/>
    </source>
</evidence>
<evidence type="ECO:0000259" key="1">
    <source>
        <dbReference type="Pfam" id="PF03235"/>
    </source>
</evidence>
<reference evidence="3 4" key="1">
    <citation type="submission" date="2019-03" db="EMBL/GenBank/DDBJ databases">
        <title>Freshwater and sediment microbial communities from various areas in North America, analyzing microbe dynamics in response to fracking.</title>
        <authorList>
            <person name="Lamendella R."/>
        </authorList>
    </citation>
    <scope>NUCLEOTIDE SEQUENCE [LARGE SCALE GENOMIC DNA]</scope>
    <source>
        <strain evidence="3 4">1_TX</strain>
    </source>
</reference>
<gene>
    <name evidence="3" type="ORF">DFO68_11917</name>
</gene>
<organism evidence="3 4">
    <name type="scientific">Halomonas ventosae</name>
    <dbReference type="NCBI Taxonomy" id="229007"/>
    <lineage>
        <taxon>Bacteria</taxon>
        <taxon>Pseudomonadati</taxon>
        <taxon>Pseudomonadota</taxon>
        <taxon>Gammaproteobacteria</taxon>
        <taxon>Oceanospirillales</taxon>
        <taxon>Halomonadaceae</taxon>
        <taxon>Halomonas</taxon>
    </lineage>
</organism>
<dbReference type="Pfam" id="PF07510">
    <property type="entry name" value="GmrSD_C"/>
    <property type="match status" value="1"/>
</dbReference>
<keyword evidence="4" id="KW-1185">Reference proteome</keyword>
<accession>A0A4R6H427</accession>
<dbReference type="Pfam" id="PF03235">
    <property type="entry name" value="GmrSD_N"/>
    <property type="match status" value="1"/>
</dbReference>
<dbReference type="EMBL" id="SNWH01000019">
    <property type="protein sequence ID" value="TDO02850.1"/>
    <property type="molecule type" value="Genomic_DNA"/>
</dbReference>
<evidence type="ECO:0000259" key="2">
    <source>
        <dbReference type="Pfam" id="PF07510"/>
    </source>
</evidence>
<dbReference type="PANTHER" id="PTHR35149">
    <property type="entry name" value="SLL5132 PROTEIN"/>
    <property type="match status" value="1"/>
</dbReference>
<dbReference type="Proteomes" id="UP000295150">
    <property type="component" value="Unassembled WGS sequence"/>
</dbReference>
<dbReference type="InterPro" id="IPR004919">
    <property type="entry name" value="GmrSD_N"/>
</dbReference>